<dbReference type="EMBL" id="JAEINI020000012">
    <property type="protein sequence ID" value="MCB5227984.1"/>
    <property type="molecule type" value="Genomic_DNA"/>
</dbReference>
<keyword evidence="2" id="KW-1185">Reference proteome</keyword>
<reference evidence="1 2" key="1">
    <citation type="submission" date="2021-10" db="EMBL/GenBank/DDBJ databases">
        <title>Alishewanella koreense sp. nov. isolated from seawater of southwestern coast in South Korea and the proposal for the reclassification of Rheinheimera perlucida and Rheinheimera tuosuensis as Arsukibacterium perlucida and Arsukibacterium tuosuensis.</title>
        <authorList>
            <person name="Kim K.H."/>
            <person name="Ruan W."/>
            <person name="Kim K.R."/>
            <person name="Baek J.H."/>
            <person name="Jeon C.O."/>
        </authorList>
    </citation>
    <scope>NUCLEOTIDE SEQUENCE [LARGE SCALE GENOMIC DNA]</scope>
    <source>
        <strain evidence="1 2">16-MA</strain>
    </source>
</reference>
<sequence>MITFTTPSWSALSYLQQSGEQMLQMMNCNTQTYMADSAQTIKKSTGIIPAKDVATAIALLQQRSRLADEVQQQQDDMQHELVELPAELQEEPLPSASTRAFPLLELLQAAHNAQEPVIWQHST</sequence>
<dbReference type="Pfam" id="PF08895">
    <property type="entry name" value="DUF1840"/>
    <property type="match status" value="1"/>
</dbReference>
<evidence type="ECO:0000313" key="2">
    <source>
        <dbReference type="Proteomes" id="UP000633814"/>
    </source>
</evidence>
<evidence type="ECO:0000313" key="1">
    <source>
        <dbReference type="EMBL" id="MCB5227984.1"/>
    </source>
</evidence>
<accession>A0ABS8C6L6</accession>
<name>A0ABS8C6L6_9ALTE</name>
<dbReference type="RefSeq" id="WP_226752044.1">
    <property type="nucleotide sequence ID" value="NZ_JAEINI020000012.1"/>
</dbReference>
<dbReference type="InterPro" id="IPR014991">
    <property type="entry name" value="DUF1840"/>
</dbReference>
<gene>
    <name evidence="1" type="ORF">JAO78_014310</name>
</gene>
<comment type="caution">
    <text evidence="1">The sequence shown here is derived from an EMBL/GenBank/DDBJ whole genome shotgun (WGS) entry which is preliminary data.</text>
</comment>
<proteinExistence type="predicted"/>
<protein>
    <submittedName>
        <fullName evidence="1">DUF1840 domain-containing protein</fullName>
    </submittedName>
</protein>
<dbReference type="Proteomes" id="UP000633814">
    <property type="component" value="Unassembled WGS sequence"/>
</dbReference>
<organism evidence="1 2">
    <name type="scientific">Alishewanella maricola</name>
    <dbReference type="NCBI Taxonomy" id="2795740"/>
    <lineage>
        <taxon>Bacteria</taxon>
        <taxon>Pseudomonadati</taxon>
        <taxon>Pseudomonadota</taxon>
        <taxon>Gammaproteobacteria</taxon>
        <taxon>Alteromonadales</taxon>
        <taxon>Alteromonadaceae</taxon>
        <taxon>Alishewanella</taxon>
    </lineage>
</organism>